<dbReference type="InterPro" id="IPR058163">
    <property type="entry name" value="LysR-type_TF_proteobact-type"/>
</dbReference>
<comment type="caution">
    <text evidence="6">The sequence shown here is derived from an EMBL/GenBank/DDBJ whole genome shotgun (WGS) entry which is preliminary data.</text>
</comment>
<dbReference type="Gene3D" id="3.40.190.290">
    <property type="match status" value="1"/>
</dbReference>
<sequence>MDQLSAMRAFVRVVQTGSFSATGREMNSSQTTISKKVAALEKLIGVKLLTRSSRDHTLTPSGALYYQTCVDILNELDEAEAKARSEVALPQGVIRIAAPIAFGRLVIAPLIAEFFSHYPEIKVDLSLSDKHIDMISEGIDVAIRARKLEDSSLIARHLFDNHMLLLASPDYLAKHGEPQHPDELKQHNCLVYSQLQSINVWHFNRQDTQYSVPVNGNFKSDNGDVLLEVALTGMGLVQMPIWMVKEHLDSGRLQQVLSDFAGQNLPFNAIYPQNRYVPLKVRCFVDFLKQKLSSEQA</sequence>
<evidence type="ECO:0000313" key="7">
    <source>
        <dbReference type="Proteomes" id="UP000571701"/>
    </source>
</evidence>
<dbReference type="Gene3D" id="1.10.10.10">
    <property type="entry name" value="Winged helix-like DNA-binding domain superfamily/Winged helix DNA-binding domain"/>
    <property type="match status" value="1"/>
</dbReference>
<protein>
    <submittedName>
        <fullName evidence="6">LysR family transcriptional regulator</fullName>
    </submittedName>
</protein>
<evidence type="ECO:0000256" key="4">
    <source>
        <dbReference type="ARBA" id="ARBA00023163"/>
    </source>
</evidence>
<dbReference type="PANTHER" id="PTHR30537:SF80">
    <property type="entry name" value="TRANSCRIPTIONAL REGULATOR"/>
    <property type="match status" value="1"/>
</dbReference>
<dbReference type="CDD" id="cd08422">
    <property type="entry name" value="PBP2_CrgA_like"/>
    <property type="match status" value="1"/>
</dbReference>
<dbReference type="Proteomes" id="UP000571701">
    <property type="component" value="Unassembled WGS sequence"/>
</dbReference>
<dbReference type="RefSeq" id="WP_182105948.1">
    <property type="nucleotide sequence ID" value="NZ_JACFYF010000001.1"/>
</dbReference>
<dbReference type="Pfam" id="PF00126">
    <property type="entry name" value="HTH_1"/>
    <property type="match status" value="1"/>
</dbReference>
<keyword evidence="2" id="KW-0805">Transcription regulation</keyword>
<accession>A0A7W2FN29</accession>
<dbReference type="GO" id="GO:0003700">
    <property type="term" value="F:DNA-binding transcription factor activity"/>
    <property type="evidence" value="ECO:0007669"/>
    <property type="project" value="InterPro"/>
</dbReference>
<name>A0A7W2FN29_9VIBR</name>
<organism evidence="6 7">
    <name type="scientific">Vibrio marinisediminis</name>
    <dbReference type="NCBI Taxonomy" id="2758441"/>
    <lineage>
        <taxon>Bacteria</taxon>
        <taxon>Pseudomonadati</taxon>
        <taxon>Pseudomonadota</taxon>
        <taxon>Gammaproteobacteria</taxon>
        <taxon>Vibrionales</taxon>
        <taxon>Vibrionaceae</taxon>
        <taxon>Vibrio</taxon>
    </lineage>
</organism>
<evidence type="ECO:0000256" key="1">
    <source>
        <dbReference type="ARBA" id="ARBA00009437"/>
    </source>
</evidence>
<dbReference type="AlphaFoldDB" id="A0A7W2FN29"/>
<keyword evidence="3" id="KW-0238">DNA-binding</keyword>
<dbReference type="FunFam" id="3.40.190.290:FF:000001">
    <property type="entry name" value="Transcriptional regulator, LysR family"/>
    <property type="match status" value="1"/>
</dbReference>
<comment type="similarity">
    <text evidence="1">Belongs to the LysR transcriptional regulatory family.</text>
</comment>
<gene>
    <name evidence="6" type="ORF">H2O73_01860</name>
</gene>
<dbReference type="FunFam" id="1.10.10.10:FF:000001">
    <property type="entry name" value="LysR family transcriptional regulator"/>
    <property type="match status" value="1"/>
</dbReference>
<dbReference type="GO" id="GO:0003677">
    <property type="term" value="F:DNA binding"/>
    <property type="evidence" value="ECO:0007669"/>
    <property type="project" value="UniProtKB-KW"/>
</dbReference>
<evidence type="ECO:0000259" key="5">
    <source>
        <dbReference type="PROSITE" id="PS50931"/>
    </source>
</evidence>
<dbReference type="SUPFAM" id="SSF53850">
    <property type="entry name" value="Periplasmic binding protein-like II"/>
    <property type="match status" value="1"/>
</dbReference>
<dbReference type="InterPro" id="IPR036388">
    <property type="entry name" value="WH-like_DNA-bd_sf"/>
</dbReference>
<dbReference type="InterPro" id="IPR000847">
    <property type="entry name" value="LysR_HTH_N"/>
</dbReference>
<evidence type="ECO:0000256" key="2">
    <source>
        <dbReference type="ARBA" id="ARBA00023015"/>
    </source>
</evidence>
<evidence type="ECO:0000313" key="6">
    <source>
        <dbReference type="EMBL" id="MBA5761073.1"/>
    </source>
</evidence>
<dbReference type="PROSITE" id="PS50931">
    <property type="entry name" value="HTH_LYSR"/>
    <property type="match status" value="1"/>
</dbReference>
<feature type="domain" description="HTH lysR-type" evidence="5">
    <location>
        <begin position="1"/>
        <end position="59"/>
    </location>
</feature>
<dbReference type="InterPro" id="IPR005119">
    <property type="entry name" value="LysR_subst-bd"/>
</dbReference>
<evidence type="ECO:0000256" key="3">
    <source>
        <dbReference type="ARBA" id="ARBA00023125"/>
    </source>
</evidence>
<keyword evidence="7" id="KW-1185">Reference proteome</keyword>
<dbReference type="Pfam" id="PF03466">
    <property type="entry name" value="LysR_substrate"/>
    <property type="match status" value="1"/>
</dbReference>
<reference evidence="6 7" key="1">
    <citation type="submission" date="2020-07" db="EMBL/GenBank/DDBJ databases">
        <title>Vibrio marinisediminis sp. nov., isolated from marine sediment.</title>
        <authorList>
            <person name="Ji X."/>
        </authorList>
    </citation>
    <scope>NUCLEOTIDE SEQUENCE [LARGE SCALE GENOMIC DNA]</scope>
    <source>
        <strain evidence="6 7">404</strain>
    </source>
</reference>
<dbReference type="SUPFAM" id="SSF46785">
    <property type="entry name" value="Winged helix' DNA-binding domain"/>
    <property type="match status" value="1"/>
</dbReference>
<keyword evidence="4" id="KW-0804">Transcription</keyword>
<dbReference type="PANTHER" id="PTHR30537">
    <property type="entry name" value="HTH-TYPE TRANSCRIPTIONAL REGULATOR"/>
    <property type="match status" value="1"/>
</dbReference>
<proteinExistence type="inferred from homology"/>
<dbReference type="InterPro" id="IPR036390">
    <property type="entry name" value="WH_DNA-bd_sf"/>
</dbReference>
<dbReference type="EMBL" id="JACFYF010000001">
    <property type="protein sequence ID" value="MBA5761073.1"/>
    <property type="molecule type" value="Genomic_DNA"/>
</dbReference>